<reference evidence="5 6" key="1">
    <citation type="submission" date="2018-08" db="EMBL/GenBank/DDBJ databases">
        <authorList>
            <person name="Laetsch R D."/>
            <person name="Stevens L."/>
            <person name="Kumar S."/>
            <person name="Blaxter L. M."/>
        </authorList>
    </citation>
    <scope>NUCLEOTIDE SEQUENCE [LARGE SCALE GENOMIC DNA]</scope>
</reference>
<feature type="non-terminal residue" evidence="5">
    <location>
        <position position="1"/>
    </location>
</feature>
<organism evidence="5 6">
    <name type="scientific">Acanthocheilonema viteae</name>
    <name type="common">Filarial nematode worm</name>
    <name type="synonym">Dipetalonema viteae</name>
    <dbReference type="NCBI Taxonomy" id="6277"/>
    <lineage>
        <taxon>Eukaryota</taxon>
        <taxon>Metazoa</taxon>
        <taxon>Ecdysozoa</taxon>
        <taxon>Nematoda</taxon>
        <taxon>Chromadorea</taxon>
        <taxon>Rhabditida</taxon>
        <taxon>Spirurina</taxon>
        <taxon>Spiruromorpha</taxon>
        <taxon>Filarioidea</taxon>
        <taxon>Onchocercidae</taxon>
        <taxon>Acanthocheilonema</taxon>
    </lineage>
</organism>
<keyword evidence="6" id="KW-1185">Reference proteome</keyword>
<evidence type="ECO:0000256" key="2">
    <source>
        <dbReference type="ARBA" id="ARBA00022833"/>
    </source>
</evidence>
<name>A0A498SWW2_ACAVI</name>
<dbReference type="Pfam" id="PF13639">
    <property type="entry name" value="zf-RING_2"/>
    <property type="match status" value="1"/>
</dbReference>
<evidence type="ECO:0000313" key="6">
    <source>
        <dbReference type="Proteomes" id="UP000276991"/>
    </source>
</evidence>
<keyword evidence="1 3" id="KW-0479">Metal-binding</keyword>
<evidence type="ECO:0000256" key="3">
    <source>
        <dbReference type="PROSITE-ProRule" id="PRU00175"/>
    </source>
</evidence>
<dbReference type="AlphaFoldDB" id="A0A498SWW2"/>
<evidence type="ECO:0000313" key="5">
    <source>
        <dbReference type="EMBL" id="VBB33861.1"/>
    </source>
</evidence>
<dbReference type="Gene3D" id="3.30.40.10">
    <property type="entry name" value="Zinc/RING finger domain, C3HC4 (zinc finger)"/>
    <property type="match status" value="1"/>
</dbReference>
<keyword evidence="2" id="KW-0862">Zinc</keyword>
<sequence length="125" mass="14523">QCLIQKYYDFEVDTTLWGKAIRCPMCLLPLLSKDTYSAPCGHSLHIQCFEKWKNIDSECQVCRKKAVFENMDNDLLRILTEETPSLNRDNSDEAERESDKLLRENTTSHLKIIRAVMLLDTALKL</sequence>
<dbReference type="Proteomes" id="UP000276991">
    <property type="component" value="Unassembled WGS sequence"/>
</dbReference>
<evidence type="ECO:0000259" key="4">
    <source>
        <dbReference type="PROSITE" id="PS50089"/>
    </source>
</evidence>
<dbReference type="GO" id="GO:0008270">
    <property type="term" value="F:zinc ion binding"/>
    <property type="evidence" value="ECO:0007669"/>
    <property type="project" value="UniProtKB-KW"/>
</dbReference>
<feature type="domain" description="RING-type" evidence="4">
    <location>
        <begin position="23"/>
        <end position="63"/>
    </location>
</feature>
<accession>A0A498SWW2</accession>
<dbReference type="SUPFAM" id="SSF57850">
    <property type="entry name" value="RING/U-box"/>
    <property type="match status" value="1"/>
</dbReference>
<keyword evidence="1 3" id="KW-0863">Zinc-finger</keyword>
<evidence type="ECO:0000256" key="1">
    <source>
        <dbReference type="ARBA" id="ARBA00022771"/>
    </source>
</evidence>
<proteinExistence type="predicted"/>
<dbReference type="InterPro" id="IPR013083">
    <property type="entry name" value="Znf_RING/FYVE/PHD"/>
</dbReference>
<protein>
    <recommendedName>
        <fullName evidence="4">RING-type domain-containing protein</fullName>
    </recommendedName>
</protein>
<gene>
    <name evidence="5" type="ORF">NAV_LOCUS8652</name>
</gene>
<dbReference type="InterPro" id="IPR001841">
    <property type="entry name" value="Znf_RING"/>
</dbReference>
<dbReference type="EMBL" id="UPTC01002778">
    <property type="protein sequence ID" value="VBB33861.1"/>
    <property type="molecule type" value="Genomic_DNA"/>
</dbReference>
<dbReference type="PROSITE" id="PS50089">
    <property type="entry name" value="ZF_RING_2"/>
    <property type="match status" value="1"/>
</dbReference>
<dbReference type="OrthoDB" id="8062037at2759"/>